<feature type="transmembrane region" description="Helical" evidence="6">
    <location>
        <begin position="259"/>
        <end position="277"/>
    </location>
</feature>
<sequence length="766" mass="87047">MKTILKITKNELSTLFYSPIAWLILIIFTFQSGMAYAEAWADALRSQALGYTVYGATERLLLGWSGAISSMQEHLYLYIPLLTMGLMSQEYNRGSIKLLYSSPVTNKQIIFGKYLSMIIYALILVAILFIYYAFTAFTIKAIDTPFVMTALLGIFLMICAYAAIGLFMSSLTSYQVVAAVGTLAILASLNYIGNVGQDISFVRDITYWLSISGRADTFFNGLIGSEDLLYFLLVIALFITLSIIRLQSERTKRSVPQNSLRYGGVILMTLVIGYLSARPVLRWYYDATEMKDNTLTQKSIDVMKKLDGPLTITTYINMLDEDYFRGMPRYYNEDFERFEKFVRFKPEMKLKYVYYYDKVQNSSLDRRYPGLSDEERLAKICEVEEWDVKDILTPEEIHKIEDLSGEYNKFARVIERGNGQKSILRIYDDNMRHPSETEITAAFKRMVIKSPMVAFLEGHGERSINGAGDRDYYAFSRYKAFRNSLVNQGFDNMTLCLDSLDRIPENVDILVISDVRTPLSEKEQVIIENYIAQGRNLLIAGEPRRQEQMNAIIAPLGLAFLPGLLVQESKDYPADLILSKATHAAAGLTRSFYRMAYYNYCITMPSAVGIEQVADKGFNLTPLLTSDSTDSWNELETTNFIEDTARINPAIGEIEKANITMAYLTRQVNGKEQRIIVLGDADCIGNGELSRQRDGINASNFSVITESFRLLSYDEFPVDTSRKRTSDDKVYLGEKAGVWIKILFMGGLPGILTILSLALWWKRRKK</sequence>
<dbReference type="AlphaFoldDB" id="A0A412X3L3"/>
<feature type="transmembrane region" description="Helical" evidence="6">
    <location>
        <begin position="738"/>
        <end position="761"/>
    </location>
</feature>
<keyword evidence="2" id="KW-1003">Cell membrane</keyword>
<dbReference type="RefSeq" id="WP_118259468.1">
    <property type="nucleotide sequence ID" value="NZ_CALBWO010000034.1"/>
</dbReference>
<dbReference type="GO" id="GO:0140359">
    <property type="term" value="F:ABC-type transporter activity"/>
    <property type="evidence" value="ECO:0007669"/>
    <property type="project" value="InterPro"/>
</dbReference>
<gene>
    <name evidence="8" type="ORF">DWW18_06290</name>
</gene>
<protein>
    <submittedName>
        <fullName evidence="8">ABC transporter</fullName>
    </submittedName>
</protein>
<evidence type="ECO:0000256" key="4">
    <source>
        <dbReference type="ARBA" id="ARBA00022989"/>
    </source>
</evidence>
<dbReference type="Pfam" id="PF09822">
    <property type="entry name" value="ABC_transp_aux"/>
    <property type="match status" value="1"/>
</dbReference>
<feature type="transmembrane region" description="Helical" evidence="6">
    <location>
        <begin position="228"/>
        <end position="247"/>
    </location>
</feature>
<name>A0A412X3L3_9BACT</name>
<keyword evidence="4 6" id="KW-1133">Transmembrane helix</keyword>
<feature type="transmembrane region" description="Helical" evidence="6">
    <location>
        <begin position="114"/>
        <end position="134"/>
    </location>
</feature>
<evidence type="ECO:0000256" key="1">
    <source>
        <dbReference type="ARBA" id="ARBA00004651"/>
    </source>
</evidence>
<evidence type="ECO:0000256" key="3">
    <source>
        <dbReference type="ARBA" id="ARBA00022692"/>
    </source>
</evidence>
<evidence type="ECO:0000256" key="2">
    <source>
        <dbReference type="ARBA" id="ARBA00022475"/>
    </source>
</evidence>
<accession>A0A412X3L3</accession>
<dbReference type="GO" id="GO:0005886">
    <property type="term" value="C:plasma membrane"/>
    <property type="evidence" value="ECO:0007669"/>
    <property type="project" value="UniProtKB-SubCell"/>
</dbReference>
<dbReference type="PANTHER" id="PTHR30294">
    <property type="entry name" value="MEMBRANE COMPONENT OF ABC TRANSPORTER YHHJ-RELATED"/>
    <property type="match status" value="1"/>
</dbReference>
<keyword evidence="5 6" id="KW-0472">Membrane</keyword>
<evidence type="ECO:0000313" key="9">
    <source>
        <dbReference type="Proteomes" id="UP000283589"/>
    </source>
</evidence>
<feature type="transmembrane region" description="Helical" evidence="6">
    <location>
        <begin position="146"/>
        <end position="167"/>
    </location>
</feature>
<evidence type="ECO:0000256" key="6">
    <source>
        <dbReference type="SAM" id="Phobius"/>
    </source>
</evidence>
<comment type="caution">
    <text evidence="8">The sequence shown here is derived from an EMBL/GenBank/DDBJ whole genome shotgun (WGS) entry which is preliminary data.</text>
</comment>
<feature type="domain" description="ABC-type uncharacterised transport system" evidence="7">
    <location>
        <begin position="451"/>
        <end position="546"/>
    </location>
</feature>
<organism evidence="8 9">
    <name type="scientific">Butyricimonas virosa</name>
    <dbReference type="NCBI Taxonomy" id="544645"/>
    <lineage>
        <taxon>Bacteria</taxon>
        <taxon>Pseudomonadati</taxon>
        <taxon>Bacteroidota</taxon>
        <taxon>Bacteroidia</taxon>
        <taxon>Bacteroidales</taxon>
        <taxon>Odoribacteraceae</taxon>
        <taxon>Butyricimonas</taxon>
    </lineage>
</organism>
<feature type="transmembrane region" description="Helical" evidence="6">
    <location>
        <begin position="12"/>
        <end position="30"/>
    </location>
</feature>
<dbReference type="Pfam" id="PF12679">
    <property type="entry name" value="ABC2_membrane_2"/>
    <property type="match status" value="1"/>
</dbReference>
<dbReference type="InterPro" id="IPR019196">
    <property type="entry name" value="ABC_transp_unknown"/>
</dbReference>
<dbReference type="InterPro" id="IPR051449">
    <property type="entry name" value="ABC-2_transporter_component"/>
</dbReference>
<dbReference type="PANTHER" id="PTHR30294:SF29">
    <property type="entry name" value="MULTIDRUG ABC TRANSPORTER PERMEASE YBHS-RELATED"/>
    <property type="match status" value="1"/>
</dbReference>
<dbReference type="EMBL" id="QRZA01000005">
    <property type="protein sequence ID" value="RGV35199.1"/>
    <property type="molecule type" value="Genomic_DNA"/>
</dbReference>
<evidence type="ECO:0000256" key="5">
    <source>
        <dbReference type="ARBA" id="ARBA00023136"/>
    </source>
</evidence>
<evidence type="ECO:0000313" key="8">
    <source>
        <dbReference type="EMBL" id="RGV35199.1"/>
    </source>
</evidence>
<reference evidence="8 9" key="1">
    <citation type="submission" date="2018-08" db="EMBL/GenBank/DDBJ databases">
        <title>A genome reference for cultivated species of the human gut microbiota.</title>
        <authorList>
            <person name="Zou Y."/>
            <person name="Xue W."/>
            <person name="Luo G."/>
        </authorList>
    </citation>
    <scope>NUCLEOTIDE SEQUENCE [LARGE SCALE GENOMIC DNA]</scope>
    <source>
        <strain evidence="8 9">AF14-49</strain>
    </source>
</reference>
<proteinExistence type="predicted"/>
<feature type="transmembrane region" description="Helical" evidence="6">
    <location>
        <begin position="174"/>
        <end position="193"/>
    </location>
</feature>
<keyword evidence="3 6" id="KW-0812">Transmembrane</keyword>
<comment type="subcellular location">
    <subcellularLocation>
        <location evidence="1">Cell membrane</location>
        <topology evidence="1">Multi-pass membrane protein</topology>
    </subcellularLocation>
</comment>
<evidence type="ECO:0000259" key="7">
    <source>
        <dbReference type="Pfam" id="PF09822"/>
    </source>
</evidence>
<dbReference type="STRING" id="1121130.GCA_000519105_03458"/>
<dbReference type="Proteomes" id="UP000283589">
    <property type="component" value="Unassembled WGS sequence"/>
</dbReference>